<feature type="coiled-coil region" evidence="1">
    <location>
        <begin position="2"/>
        <end position="156"/>
    </location>
</feature>
<dbReference type="Proteomes" id="UP000827549">
    <property type="component" value="Chromosome 4"/>
</dbReference>
<keyword evidence="1" id="KW-0175">Coiled coil</keyword>
<dbReference type="RefSeq" id="XP_062628391.1">
    <property type="nucleotide sequence ID" value="XM_062772407.1"/>
</dbReference>
<protein>
    <recommendedName>
        <fullName evidence="5">SWI5-dependent HO expression protein 3</fullName>
    </recommendedName>
</protein>
<dbReference type="EMBL" id="CP086717">
    <property type="protein sequence ID" value="WOO82359.1"/>
    <property type="molecule type" value="Genomic_DNA"/>
</dbReference>
<proteinExistence type="predicted"/>
<sequence>MIDALQTELESTKAQLERAKGEVRNCRREIGTLTRRSEDLRETRDRMRSEAESLNNVISRKERMIADILGRARTAEAAVAQHASERKELEAKTKKAVADAAAEVVNAVAAREKAESESDSLRDSVRSLRDEWGRQAKGYRDELSQLRDERDNVAGKSQAVLTLVEKQSEEHKNVVALVDEVNAKHLAATKAFEVEVKSLRGELSKSVKEAEDARYIARTLAAELARLRRLARQPPRADLEAVIAAEVQAVVSGRDLLESEPDQLDHLSIITPAAPPPTPVGIQNGSST</sequence>
<organism evidence="3 4">
    <name type="scientific">Vanrija pseudolonga</name>
    <dbReference type="NCBI Taxonomy" id="143232"/>
    <lineage>
        <taxon>Eukaryota</taxon>
        <taxon>Fungi</taxon>
        <taxon>Dikarya</taxon>
        <taxon>Basidiomycota</taxon>
        <taxon>Agaricomycotina</taxon>
        <taxon>Tremellomycetes</taxon>
        <taxon>Trichosporonales</taxon>
        <taxon>Trichosporonaceae</taxon>
        <taxon>Vanrija</taxon>
    </lineage>
</organism>
<dbReference type="AlphaFoldDB" id="A0AAF0YEL5"/>
<feature type="region of interest" description="Disordered" evidence="2">
    <location>
        <begin position="269"/>
        <end position="288"/>
    </location>
</feature>
<name>A0AAF0YEL5_9TREE</name>
<evidence type="ECO:0000256" key="2">
    <source>
        <dbReference type="SAM" id="MobiDB-lite"/>
    </source>
</evidence>
<dbReference type="Gene3D" id="1.10.287.1490">
    <property type="match status" value="1"/>
</dbReference>
<dbReference type="GeneID" id="87809081"/>
<evidence type="ECO:0000313" key="3">
    <source>
        <dbReference type="EMBL" id="WOO82359.1"/>
    </source>
</evidence>
<keyword evidence="4" id="KW-1185">Reference proteome</keyword>
<evidence type="ECO:0000256" key="1">
    <source>
        <dbReference type="SAM" id="Coils"/>
    </source>
</evidence>
<evidence type="ECO:0000313" key="4">
    <source>
        <dbReference type="Proteomes" id="UP000827549"/>
    </source>
</evidence>
<accession>A0AAF0YEL5</accession>
<reference evidence="3" key="1">
    <citation type="submission" date="2023-10" db="EMBL/GenBank/DDBJ databases">
        <authorList>
            <person name="Noh H."/>
        </authorList>
    </citation>
    <scope>NUCLEOTIDE SEQUENCE</scope>
    <source>
        <strain evidence="3">DUCC4014</strain>
    </source>
</reference>
<gene>
    <name evidence="3" type="ORF">LOC62_04G005853</name>
</gene>
<evidence type="ECO:0008006" key="5">
    <source>
        <dbReference type="Google" id="ProtNLM"/>
    </source>
</evidence>